<dbReference type="AlphaFoldDB" id="A0A8S9LH93"/>
<evidence type="ECO:0000313" key="1">
    <source>
        <dbReference type="EMBL" id="KAF2604773.1"/>
    </source>
</evidence>
<reference evidence="1" key="1">
    <citation type="submission" date="2019-12" db="EMBL/GenBank/DDBJ databases">
        <title>Genome sequencing and annotation of Brassica cretica.</title>
        <authorList>
            <person name="Studholme D.J."/>
            <person name="Sarris P.F."/>
        </authorList>
    </citation>
    <scope>NUCLEOTIDE SEQUENCE</scope>
    <source>
        <strain evidence="1">PFS-102/07</strain>
        <tissue evidence="1">Leaf</tissue>
    </source>
</reference>
<name>A0A8S9LH93_BRACR</name>
<dbReference type="EMBL" id="QGKY02000094">
    <property type="protein sequence ID" value="KAF2604773.1"/>
    <property type="molecule type" value="Genomic_DNA"/>
</dbReference>
<protein>
    <submittedName>
        <fullName evidence="1">Uncharacterized protein</fullName>
    </submittedName>
</protein>
<organism evidence="1">
    <name type="scientific">Brassica cretica</name>
    <name type="common">Mustard</name>
    <dbReference type="NCBI Taxonomy" id="69181"/>
    <lineage>
        <taxon>Eukaryota</taxon>
        <taxon>Viridiplantae</taxon>
        <taxon>Streptophyta</taxon>
        <taxon>Embryophyta</taxon>
        <taxon>Tracheophyta</taxon>
        <taxon>Spermatophyta</taxon>
        <taxon>Magnoliopsida</taxon>
        <taxon>eudicotyledons</taxon>
        <taxon>Gunneridae</taxon>
        <taxon>Pentapetalae</taxon>
        <taxon>rosids</taxon>
        <taxon>malvids</taxon>
        <taxon>Brassicales</taxon>
        <taxon>Brassicaceae</taxon>
        <taxon>Brassiceae</taxon>
        <taxon>Brassica</taxon>
    </lineage>
</organism>
<gene>
    <name evidence="1" type="ORF">F2Q70_00026482</name>
</gene>
<accession>A0A8S9LH93</accession>
<comment type="caution">
    <text evidence="1">The sequence shown here is derived from an EMBL/GenBank/DDBJ whole genome shotgun (WGS) entry which is preliminary data.</text>
</comment>
<sequence length="169" mass="18996">MCPIERAVKNQDIGASQQKKQVILPSLNTNDPLFGLVPPKLLGDDPLTGRPKIAEVVLEDMRIYIKTANGPEKLAREERDKISLRDLQDDVLGQKAFLSLEPLPVVYDDLDKGKWIFFDFSAKSYKIPPGDKLMAGAISAGNRVLQYWSTKWSSWRHLGAFGVQKKCLK</sequence>
<proteinExistence type="predicted"/>